<dbReference type="OrthoDB" id="1630758at2759"/>
<dbReference type="PROSITE" id="PS00518">
    <property type="entry name" value="ZF_RING_1"/>
    <property type="match status" value="1"/>
</dbReference>
<dbReference type="SMART" id="SM00184">
    <property type="entry name" value="RING"/>
    <property type="match status" value="1"/>
</dbReference>
<sequence>MNKSLAAREIEENIRMSADNLGVKLNKPAFKCSICDKSWLKNDPRFLPCSHVFCSKCLEKFQGCKQLNCPKCSSVFSLPGNGILSLPKFTMFQEISDNYEDIFKSTEVDQMNEVDEDDEEEEYFGMEDRKSLIKDEKYRIMNLLKESKREESELLKNLNDFFENVRKEVERQSEITKYNLMSAFKDKRRLIRNSMKAFDIFTSVSSFKEESDNILKSCQRLRRKALDTEVILKLKEQSEDMTTVHVLTQPSLSKFTMTKFIELDENITKVIDCCVHKEELYCLCSKNDNCILTWFNLDGKFIKELLVVNNQINNLSAISLTIDLSESIVFFVCQSRESIYSYPLYRKDVTLTKFLNVINVRAICSVLKGLLVAEGRDNYSISMYQTNKLRLWTIKEESSINLISRAETEDHFYIVTEANQLTKRNLKYGNRLTSQLLAIDDKCEKMIQYHTGLALTNSKNKSIIAVNQDGKIDENYLKLEYTPTSIALSSKLFTDYLYVFATNGEKNHLLIFLGN</sequence>
<feature type="domain" description="RING-type" evidence="5">
    <location>
        <begin position="32"/>
        <end position="73"/>
    </location>
</feature>
<proteinExistence type="predicted"/>
<evidence type="ECO:0000313" key="7">
    <source>
        <dbReference type="Proteomes" id="UP000549394"/>
    </source>
</evidence>
<dbReference type="Pfam" id="PF00097">
    <property type="entry name" value="zf-C3HC4"/>
    <property type="match status" value="1"/>
</dbReference>
<accession>A0A7I8VU16</accession>
<dbReference type="EMBL" id="CAJFCJ010000011">
    <property type="protein sequence ID" value="CAD5119782.1"/>
    <property type="molecule type" value="Genomic_DNA"/>
</dbReference>
<dbReference type="InterPro" id="IPR001841">
    <property type="entry name" value="Znf_RING"/>
</dbReference>
<dbReference type="AlphaFoldDB" id="A0A7I8VU16"/>
<dbReference type="SUPFAM" id="SSF57850">
    <property type="entry name" value="RING/U-box"/>
    <property type="match status" value="1"/>
</dbReference>
<dbReference type="GO" id="GO:0008270">
    <property type="term" value="F:zinc ion binding"/>
    <property type="evidence" value="ECO:0007669"/>
    <property type="project" value="UniProtKB-KW"/>
</dbReference>
<evidence type="ECO:0000259" key="5">
    <source>
        <dbReference type="PROSITE" id="PS50089"/>
    </source>
</evidence>
<organism evidence="6 7">
    <name type="scientific">Dimorphilus gyrociliatus</name>
    <dbReference type="NCBI Taxonomy" id="2664684"/>
    <lineage>
        <taxon>Eukaryota</taxon>
        <taxon>Metazoa</taxon>
        <taxon>Spiralia</taxon>
        <taxon>Lophotrochozoa</taxon>
        <taxon>Annelida</taxon>
        <taxon>Polychaeta</taxon>
        <taxon>Polychaeta incertae sedis</taxon>
        <taxon>Dinophilidae</taxon>
        <taxon>Dimorphilus</taxon>
    </lineage>
</organism>
<dbReference type="GO" id="GO:0061630">
    <property type="term" value="F:ubiquitin protein ligase activity"/>
    <property type="evidence" value="ECO:0007669"/>
    <property type="project" value="TreeGrafter"/>
</dbReference>
<dbReference type="InterPro" id="IPR047153">
    <property type="entry name" value="TRIM45/56/19-like"/>
</dbReference>
<keyword evidence="2 4" id="KW-0863">Zinc-finger</keyword>
<dbReference type="CDD" id="cd16449">
    <property type="entry name" value="RING-HC"/>
    <property type="match status" value="1"/>
</dbReference>
<evidence type="ECO:0000256" key="4">
    <source>
        <dbReference type="PROSITE-ProRule" id="PRU00175"/>
    </source>
</evidence>
<comment type="caution">
    <text evidence="6">The sequence shown here is derived from an EMBL/GenBank/DDBJ whole genome shotgun (WGS) entry which is preliminary data.</text>
</comment>
<reference evidence="6 7" key="1">
    <citation type="submission" date="2020-08" db="EMBL/GenBank/DDBJ databases">
        <authorList>
            <person name="Hejnol A."/>
        </authorList>
    </citation>
    <scope>NUCLEOTIDE SEQUENCE [LARGE SCALE GENOMIC DNA]</scope>
</reference>
<dbReference type="Proteomes" id="UP000549394">
    <property type="component" value="Unassembled WGS sequence"/>
</dbReference>
<protein>
    <submittedName>
        <fullName evidence="6">DgyrCDS8371</fullName>
    </submittedName>
</protein>
<dbReference type="InterPro" id="IPR017907">
    <property type="entry name" value="Znf_RING_CS"/>
</dbReference>
<evidence type="ECO:0000313" key="6">
    <source>
        <dbReference type="EMBL" id="CAD5119782.1"/>
    </source>
</evidence>
<dbReference type="Gene3D" id="3.30.40.10">
    <property type="entry name" value="Zinc/RING finger domain, C3HC4 (zinc finger)"/>
    <property type="match status" value="1"/>
</dbReference>
<keyword evidence="1" id="KW-0479">Metal-binding</keyword>
<evidence type="ECO:0000256" key="1">
    <source>
        <dbReference type="ARBA" id="ARBA00022723"/>
    </source>
</evidence>
<dbReference type="InterPro" id="IPR018957">
    <property type="entry name" value="Znf_C3HC4_RING-type"/>
</dbReference>
<name>A0A7I8VU16_9ANNE</name>
<dbReference type="PANTHER" id="PTHR25462">
    <property type="entry name" value="BONUS, ISOFORM C-RELATED"/>
    <property type="match status" value="1"/>
</dbReference>
<dbReference type="SUPFAM" id="SSF69322">
    <property type="entry name" value="Tricorn protease domain 2"/>
    <property type="match status" value="1"/>
</dbReference>
<keyword evidence="7" id="KW-1185">Reference proteome</keyword>
<evidence type="ECO:0000256" key="3">
    <source>
        <dbReference type="ARBA" id="ARBA00022833"/>
    </source>
</evidence>
<dbReference type="PROSITE" id="PS50089">
    <property type="entry name" value="ZF_RING_2"/>
    <property type="match status" value="1"/>
</dbReference>
<keyword evidence="3" id="KW-0862">Zinc</keyword>
<gene>
    <name evidence="6" type="ORF">DGYR_LOCUS7971</name>
</gene>
<dbReference type="PANTHER" id="PTHR25462:SF296">
    <property type="entry name" value="MEIOTIC P26, ISOFORM F"/>
    <property type="match status" value="1"/>
</dbReference>
<dbReference type="InterPro" id="IPR013083">
    <property type="entry name" value="Znf_RING/FYVE/PHD"/>
</dbReference>
<evidence type="ECO:0000256" key="2">
    <source>
        <dbReference type="ARBA" id="ARBA00022771"/>
    </source>
</evidence>